<evidence type="ECO:0000313" key="1">
    <source>
        <dbReference type="EMBL" id="TLM77393.1"/>
    </source>
</evidence>
<dbReference type="Pfam" id="PF04244">
    <property type="entry name" value="DPRP"/>
    <property type="match status" value="1"/>
</dbReference>
<name>A0ABY2UII2_9GAMM</name>
<dbReference type="InterPro" id="IPR014729">
    <property type="entry name" value="Rossmann-like_a/b/a_fold"/>
</dbReference>
<reference evidence="1 2" key="1">
    <citation type="submission" date="2019-05" db="EMBL/GenBank/DDBJ databases">
        <title>Microbulbifer harenosus sp. nov., an alginate-degrading bacterium isolated from coastal sand.</title>
        <authorList>
            <person name="Huang H."/>
            <person name="Mo K."/>
            <person name="Bao S."/>
        </authorList>
    </citation>
    <scope>NUCLEOTIDE SEQUENCE [LARGE SCALE GENOMIC DNA]</scope>
    <source>
        <strain evidence="1 2">HB161719</strain>
    </source>
</reference>
<evidence type="ECO:0000313" key="2">
    <source>
        <dbReference type="Proteomes" id="UP000306791"/>
    </source>
</evidence>
<dbReference type="RefSeq" id="WP_138235733.1">
    <property type="nucleotide sequence ID" value="NZ_CP185860.1"/>
</dbReference>
<dbReference type="EMBL" id="VANI01000010">
    <property type="protein sequence ID" value="TLM77393.1"/>
    <property type="molecule type" value="Genomic_DNA"/>
</dbReference>
<proteinExistence type="predicted"/>
<keyword evidence="2" id="KW-1185">Reference proteome</keyword>
<dbReference type="InterPro" id="IPR052551">
    <property type="entry name" value="UV-DNA_repair_photolyase"/>
</dbReference>
<organism evidence="1 2">
    <name type="scientific">Microbulbifer harenosus</name>
    <dbReference type="NCBI Taxonomy" id="2576840"/>
    <lineage>
        <taxon>Bacteria</taxon>
        <taxon>Pseudomonadati</taxon>
        <taxon>Pseudomonadota</taxon>
        <taxon>Gammaproteobacteria</taxon>
        <taxon>Cellvibrionales</taxon>
        <taxon>Microbulbiferaceae</taxon>
        <taxon>Microbulbifer</taxon>
    </lineage>
</organism>
<dbReference type="Gene3D" id="3.40.50.620">
    <property type="entry name" value="HUPs"/>
    <property type="match status" value="1"/>
</dbReference>
<dbReference type="PANTHER" id="PTHR38657">
    <property type="entry name" value="SLR1343 PROTEIN"/>
    <property type="match status" value="1"/>
</dbReference>
<protein>
    <submittedName>
        <fullName evidence="1">Cryptochrome/photolyase family protein</fullName>
    </submittedName>
</protein>
<dbReference type="InterPro" id="IPR007357">
    <property type="entry name" value="PhrB-like"/>
</dbReference>
<sequence>MRTARLSVLPSWRANVKTLRLIMGDQLNHQHSWYRSDDKDTLYFIAEMRQETDYVKHHIQKVVAFFEAMEAFAEWLRVRGKQVVHYRLDHPENAQKLGTNIANLIQQHGIRKFEYQLPDEYRLDQQLKQLADDLRIETQTYDSEHFLTRRDELAALQQRARAIIRNPDAY</sequence>
<dbReference type="Proteomes" id="UP000306791">
    <property type="component" value="Unassembled WGS sequence"/>
</dbReference>
<gene>
    <name evidence="1" type="ORF">FDY93_10740</name>
</gene>
<dbReference type="PANTHER" id="PTHR38657:SF1">
    <property type="entry name" value="SLR1343 PROTEIN"/>
    <property type="match status" value="1"/>
</dbReference>
<accession>A0ABY2UII2</accession>
<comment type="caution">
    <text evidence="1">The sequence shown here is derived from an EMBL/GenBank/DDBJ whole genome shotgun (WGS) entry which is preliminary data.</text>
</comment>